<dbReference type="EMBL" id="JBHTGL010000008">
    <property type="protein sequence ID" value="MFD0625913.1"/>
    <property type="molecule type" value="Genomic_DNA"/>
</dbReference>
<proteinExistence type="predicted"/>
<organism evidence="3 4">
    <name type="scientific">Streptomyces sanglieri</name>
    <dbReference type="NCBI Taxonomy" id="193460"/>
    <lineage>
        <taxon>Bacteria</taxon>
        <taxon>Bacillati</taxon>
        <taxon>Actinomycetota</taxon>
        <taxon>Actinomycetes</taxon>
        <taxon>Kitasatosporales</taxon>
        <taxon>Streptomycetaceae</taxon>
        <taxon>Streptomyces</taxon>
    </lineage>
</organism>
<feature type="signal peptide" evidence="2">
    <location>
        <begin position="1"/>
        <end position="24"/>
    </location>
</feature>
<feature type="chain" id="PRO_5045103657" description="Lipoprotein" evidence="2">
    <location>
        <begin position="25"/>
        <end position="265"/>
    </location>
</feature>
<keyword evidence="4" id="KW-1185">Reference proteome</keyword>
<sequence length="265" mass="26659">MRSTAIRRTAVAATAVSLALFATACGGSDSGSSDKGDKGAGAKGKESAAAAPSAKALSAAELEKAALAQGDVKGHKISKAAAKDTIAVDDIKTGKKVCAPFANALMGAQVGEPGAFTKRTVVSEPKKGDLAKQDSGDAEEAFKAAFDITTTQLALGSYDGKGAQESVASLRTAATECAGGFEFTAAGEKQKVAKITEEQVKGGEEAAAWTVQVEQGGEKVEFKLVAMRQGASFATFSSMNLAAMGGGGDFELPTAVVEAQAAKLA</sequence>
<feature type="region of interest" description="Disordered" evidence="1">
    <location>
        <begin position="27"/>
        <end position="48"/>
    </location>
</feature>
<keyword evidence="2" id="KW-0732">Signal</keyword>
<name>A0ABW2X254_9ACTN</name>
<evidence type="ECO:0000313" key="4">
    <source>
        <dbReference type="Proteomes" id="UP001596915"/>
    </source>
</evidence>
<evidence type="ECO:0000313" key="3">
    <source>
        <dbReference type="EMBL" id="MFD0625913.1"/>
    </source>
</evidence>
<gene>
    <name evidence="3" type="ORF">ACFQ2K_27420</name>
</gene>
<evidence type="ECO:0000256" key="2">
    <source>
        <dbReference type="SAM" id="SignalP"/>
    </source>
</evidence>
<dbReference type="Proteomes" id="UP001596915">
    <property type="component" value="Unassembled WGS sequence"/>
</dbReference>
<feature type="compositionally biased region" description="Basic and acidic residues" evidence="1">
    <location>
        <begin position="32"/>
        <end position="46"/>
    </location>
</feature>
<evidence type="ECO:0000256" key="1">
    <source>
        <dbReference type="SAM" id="MobiDB-lite"/>
    </source>
</evidence>
<protein>
    <recommendedName>
        <fullName evidence="5">Lipoprotein</fullName>
    </recommendedName>
</protein>
<accession>A0ABW2X254</accession>
<comment type="caution">
    <text evidence="3">The sequence shown here is derived from an EMBL/GenBank/DDBJ whole genome shotgun (WGS) entry which is preliminary data.</text>
</comment>
<dbReference type="PROSITE" id="PS51257">
    <property type="entry name" value="PROKAR_LIPOPROTEIN"/>
    <property type="match status" value="1"/>
</dbReference>
<reference evidence="4" key="1">
    <citation type="journal article" date="2019" name="Int. J. Syst. Evol. Microbiol.">
        <title>The Global Catalogue of Microorganisms (GCM) 10K type strain sequencing project: providing services to taxonomists for standard genome sequencing and annotation.</title>
        <authorList>
            <consortium name="The Broad Institute Genomics Platform"/>
            <consortium name="The Broad Institute Genome Sequencing Center for Infectious Disease"/>
            <person name="Wu L."/>
            <person name="Ma J."/>
        </authorList>
    </citation>
    <scope>NUCLEOTIDE SEQUENCE [LARGE SCALE GENOMIC DNA]</scope>
    <source>
        <strain evidence="4">JCM 12607</strain>
    </source>
</reference>
<evidence type="ECO:0008006" key="5">
    <source>
        <dbReference type="Google" id="ProtNLM"/>
    </source>
</evidence>